<proteinExistence type="predicted"/>
<dbReference type="Proteomes" id="UP000001202">
    <property type="component" value="Chromosome"/>
</dbReference>
<organism evidence="2 3">
    <name type="scientific">Treponema pallidum subsp. pallidum (strain SS14)</name>
    <dbReference type="NCBI Taxonomy" id="455434"/>
    <lineage>
        <taxon>Bacteria</taxon>
        <taxon>Pseudomonadati</taxon>
        <taxon>Spirochaetota</taxon>
        <taxon>Spirochaetia</taxon>
        <taxon>Spirochaetales</taxon>
        <taxon>Treponemataceae</taxon>
        <taxon>Treponema</taxon>
    </lineage>
</organism>
<name>A0A0H3BJ62_TREPS</name>
<dbReference type="InterPro" id="IPR036514">
    <property type="entry name" value="SGNH_hydro_sf"/>
</dbReference>
<dbReference type="KEGG" id="tpp:TPASS_0565"/>
<dbReference type="GO" id="GO:0016788">
    <property type="term" value="F:hydrolase activity, acting on ester bonds"/>
    <property type="evidence" value="ECO:0007669"/>
    <property type="project" value="UniProtKB-ARBA"/>
</dbReference>
<evidence type="ECO:0008006" key="4">
    <source>
        <dbReference type="Google" id="ProtNLM"/>
    </source>
</evidence>
<dbReference type="SUPFAM" id="SSF52266">
    <property type="entry name" value="SGNH hydrolase"/>
    <property type="match status" value="1"/>
</dbReference>
<sequence>MMTTVRVILQRCARGICSNKGRYSANQVLLFCILTLSLWTPFLGPALRHPAVYIRHKSVKNIYLAFVDPLMHTAEQWGIDTVFPLLRESFLHATGLIQHPEWEDTFYHCEQRSYEPAAALAESVPSPVLQEAVAVSPPGVAVNDSVAERKTTAPARVFSRTALRILMCGDSQMRYLTGGALQVLGTSSHVQIQEVTVSSSGFVRTDYYHWPRKFLALLDTHTQQEPYAAVIMAFGMNDYQNFYDADGSLCVTKTARWERAYEQKMRACLNIILHTVPKVYLLGMPETRNKQLNEKLVYIEHVQKKVVAQYDPQRVRYYSLKPIVPGVHGTYASAIRDTHGRWVHVMHKDGIHYTIEGGAYVMETLLPLILADLERSRHGYMRSSLGSHELPATKGMERARHASTRT</sequence>
<dbReference type="Pfam" id="PF04311">
    <property type="entry name" value="DUF459"/>
    <property type="match status" value="1"/>
</dbReference>
<dbReference type="CDD" id="cd01829">
    <property type="entry name" value="SGNH_hydrolase_peri2"/>
    <property type="match status" value="1"/>
</dbReference>
<accession>A0A0H3BJ62</accession>
<dbReference type="AlphaFoldDB" id="A0A0H3BJ62"/>
<feature type="region of interest" description="Disordered" evidence="1">
    <location>
        <begin position="384"/>
        <end position="406"/>
    </location>
</feature>
<dbReference type="Gene3D" id="3.40.50.1110">
    <property type="entry name" value="SGNH hydrolase"/>
    <property type="match status" value="1"/>
</dbReference>
<protein>
    <recommendedName>
        <fullName evidence="4">DUF459 domain-containing protein</fullName>
    </recommendedName>
</protein>
<reference evidence="2 3" key="1">
    <citation type="journal article" date="2008" name="BMC Microbiol.">
        <title>Complete genome sequence of Treponema pallidum ssp. pallidum strain SS14 determined with oligonucleotide arrays.</title>
        <authorList>
            <person name="Matejkova P."/>
            <person name="Strouhal M."/>
            <person name="Smajs D."/>
            <person name="Norris S.J."/>
            <person name="Palzkill T."/>
            <person name="Petrosino J.F."/>
            <person name="Sodergren E."/>
            <person name="Norton J.E."/>
            <person name="Singh J."/>
            <person name="Richmond T.A."/>
            <person name="Molla M.N."/>
            <person name="Albert T.J."/>
            <person name="Weinstock G.M."/>
        </authorList>
    </citation>
    <scope>NUCLEOTIDE SEQUENCE [LARGE SCALE GENOMIC DNA]</scope>
    <source>
        <strain evidence="2 3">SS14</strain>
    </source>
</reference>
<evidence type="ECO:0000256" key="1">
    <source>
        <dbReference type="SAM" id="MobiDB-lite"/>
    </source>
</evidence>
<dbReference type="EMBL" id="CP000805">
    <property type="protein sequence ID" value="ACD70986.1"/>
    <property type="molecule type" value="Genomic_DNA"/>
</dbReference>
<evidence type="ECO:0000313" key="2">
    <source>
        <dbReference type="EMBL" id="ACD70986.1"/>
    </source>
</evidence>
<gene>
    <name evidence="2" type="ordered locus">TPASS_0565</name>
</gene>
<dbReference type="InterPro" id="IPR007407">
    <property type="entry name" value="DUF459"/>
</dbReference>
<evidence type="ECO:0000313" key="3">
    <source>
        <dbReference type="Proteomes" id="UP000001202"/>
    </source>
</evidence>